<proteinExistence type="predicted"/>
<protein>
    <submittedName>
        <fullName evidence="1">Uncharacterized protein</fullName>
    </submittedName>
</protein>
<evidence type="ECO:0000313" key="2">
    <source>
        <dbReference type="Proteomes" id="UP000219182"/>
    </source>
</evidence>
<evidence type="ECO:0000313" key="1">
    <source>
        <dbReference type="EMBL" id="PDQ22269.1"/>
    </source>
</evidence>
<name>A0A2A6FJZ4_9HYPH</name>
<dbReference type="GO" id="GO:0003677">
    <property type="term" value="F:DNA binding"/>
    <property type="evidence" value="ECO:0007669"/>
    <property type="project" value="InterPro"/>
</dbReference>
<gene>
    <name evidence="1" type="ORF">CN311_05095</name>
</gene>
<sequence>MPLGSADPGAQLDRSVDISFQQLQKYKNAKNRVSASMLYEIARSQDHRFEGLPGKDEYGEPQPLPVDERIGIIASAEARRCSWCAGLHPAQSGCLFRVPQRQSAYRPRVSIEPH</sequence>
<dbReference type="AlphaFoldDB" id="A0A2A6FJZ4"/>
<comment type="caution">
    <text evidence="1">The sequence shown here is derived from an EMBL/GenBank/DDBJ whole genome shotgun (WGS) entry which is preliminary data.</text>
</comment>
<dbReference type="EMBL" id="NWQG01000022">
    <property type="protein sequence ID" value="PDQ22269.1"/>
    <property type="molecule type" value="Genomic_DNA"/>
</dbReference>
<accession>A0A2A6FJZ4</accession>
<reference evidence="1 2" key="1">
    <citation type="submission" date="2017-09" db="EMBL/GenBank/DDBJ databases">
        <title>Mesorhizobum sanjuanii sp. nov. isolated from nodules of Lotus tenuis in saline-alkaline lowlands of Flooding Pampa.</title>
        <authorList>
            <person name="Sannazzaro A.I."/>
            <person name="Torres Tejerizo G.A."/>
            <person name="Fontana F."/>
            <person name="Cumpa Velazquez L.M."/>
            <person name="Hansen L."/>
            <person name="Pistorio M."/>
            <person name="Estrella M.J."/>
        </authorList>
    </citation>
    <scope>NUCLEOTIDE SEQUENCE [LARGE SCALE GENOMIC DNA]</scope>
    <source>
        <strain evidence="1 2">BSA136</strain>
    </source>
</reference>
<organism evidence="1 2">
    <name type="scientific">Mesorhizobium sanjuanii</name>
    <dbReference type="NCBI Taxonomy" id="2037900"/>
    <lineage>
        <taxon>Bacteria</taxon>
        <taxon>Pseudomonadati</taxon>
        <taxon>Pseudomonadota</taxon>
        <taxon>Alphaproteobacteria</taxon>
        <taxon>Hyphomicrobiales</taxon>
        <taxon>Phyllobacteriaceae</taxon>
        <taxon>Mesorhizobium</taxon>
    </lineage>
</organism>
<dbReference type="RefSeq" id="WP_097572283.1">
    <property type="nucleotide sequence ID" value="NZ_NWQG01000022.1"/>
</dbReference>
<dbReference type="Proteomes" id="UP000219182">
    <property type="component" value="Unassembled WGS sequence"/>
</dbReference>
<keyword evidence="2" id="KW-1185">Reference proteome</keyword>
<dbReference type="InterPro" id="IPR010982">
    <property type="entry name" value="Lambda_DNA-bd_dom_sf"/>
</dbReference>
<dbReference type="SUPFAM" id="SSF47413">
    <property type="entry name" value="lambda repressor-like DNA-binding domains"/>
    <property type="match status" value="1"/>
</dbReference>